<dbReference type="STRING" id="157652.A0A371EU64"/>
<dbReference type="OrthoDB" id="1916925at2759"/>
<dbReference type="AlphaFoldDB" id="A0A371EU64"/>
<evidence type="ECO:0000313" key="2">
    <source>
        <dbReference type="EMBL" id="RDX69598.1"/>
    </source>
</evidence>
<dbReference type="EMBL" id="QJKJ01012039">
    <property type="protein sequence ID" value="RDX69598.1"/>
    <property type="molecule type" value="Genomic_DNA"/>
</dbReference>
<evidence type="ECO:0000256" key="1">
    <source>
        <dbReference type="SAM" id="MobiDB-lite"/>
    </source>
</evidence>
<comment type="caution">
    <text evidence="2">The sequence shown here is derived from an EMBL/GenBank/DDBJ whole genome shotgun (WGS) entry which is preliminary data.</text>
</comment>
<dbReference type="Proteomes" id="UP000257109">
    <property type="component" value="Unassembled WGS sequence"/>
</dbReference>
<protein>
    <submittedName>
        <fullName evidence="2">Protein PATRONUS 2</fullName>
    </submittedName>
</protein>
<feature type="region of interest" description="Disordered" evidence="1">
    <location>
        <begin position="20"/>
        <end position="67"/>
    </location>
</feature>
<feature type="non-terminal residue" evidence="2">
    <location>
        <position position="1"/>
    </location>
</feature>
<name>A0A371EU64_MUCPR</name>
<dbReference type="GO" id="GO:0007346">
    <property type="term" value="P:regulation of mitotic cell cycle"/>
    <property type="evidence" value="ECO:0007669"/>
    <property type="project" value="InterPro"/>
</dbReference>
<gene>
    <name evidence="2" type="primary">PANS2</name>
    <name evidence="2" type="ORF">CR513_51261</name>
</gene>
<dbReference type="InterPro" id="IPR039326">
    <property type="entry name" value="Patronus"/>
</dbReference>
<accession>A0A371EU64</accession>
<reference evidence="2" key="1">
    <citation type="submission" date="2018-05" db="EMBL/GenBank/DDBJ databases">
        <title>Draft genome of Mucuna pruriens seed.</title>
        <authorList>
            <person name="Nnadi N.E."/>
            <person name="Vos R."/>
            <person name="Hasami M.H."/>
            <person name="Devisetty U.K."/>
            <person name="Aguiy J.C."/>
        </authorList>
    </citation>
    <scope>NUCLEOTIDE SEQUENCE [LARGE SCALE GENOMIC DNA]</scope>
    <source>
        <strain evidence="2">JCA_2017</strain>
    </source>
</reference>
<evidence type="ECO:0000313" key="3">
    <source>
        <dbReference type="Proteomes" id="UP000257109"/>
    </source>
</evidence>
<organism evidence="2 3">
    <name type="scientific">Mucuna pruriens</name>
    <name type="common">Velvet bean</name>
    <name type="synonym">Dolichos pruriens</name>
    <dbReference type="NCBI Taxonomy" id="157652"/>
    <lineage>
        <taxon>Eukaryota</taxon>
        <taxon>Viridiplantae</taxon>
        <taxon>Streptophyta</taxon>
        <taxon>Embryophyta</taxon>
        <taxon>Tracheophyta</taxon>
        <taxon>Spermatophyta</taxon>
        <taxon>Magnoliopsida</taxon>
        <taxon>eudicotyledons</taxon>
        <taxon>Gunneridae</taxon>
        <taxon>Pentapetalae</taxon>
        <taxon>rosids</taxon>
        <taxon>fabids</taxon>
        <taxon>Fabales</taxon>
        <taxon>Fabaceae</taxon>
        <taxon>Papilionoideae</taxon>
        <taxon>50 kb inversion clade</taxon>
        <taxon>NPAAA clade</taxon>
        <taxon>indigoferoid/millettioid clade</taxon>
        <taxon>Phaseoleae</taxon>
        <taxon>Mucuna</taxon>
    </lineage>
</organism>
<keyword evidence="3" id="KW-1185">Reference proteome</keyword>
<proteinExistence type="predicted"/>
<dbReference type="PANTHER" id="PTHR35125:SF1">
    <property type="entry name" value="PROTEIN PATRONUS 2"/>
    <property type="match status" value="1"/>
</dbReference>
<feature type="compositionally biased region" description="Basic residues" evidence="1">
    <location>
        <begin position="20"/>
        <end position="29"/>
    </location>
</feature>
<sequence>MAKFVAPGHLMIKDENLGLHSKKTIKSKNSKTDGKKGGSGVAGRKALNDITNKTSLHPEASLKKKNLPKEDINVKEEMFLHDHKKCIEAQKAAMRNFNLETVLPQDDSISILEQIKIPRSPRCYPEPVELPMSKFSDWLDYSMKWSSPPSSPLPWDSPPSPLAWQNEAFEFVLKEKFDAEANEFMSPALFSPRVKFKIGKLSARDSYWGS</sequence>
<dbReference type="PANTHER" id="PTHR35125">
    <property type="entry name" value="NEURON NAVIGATOR 1-LIKE-RELATED"/>
    <property type="match status" value="1"/>
</dbReference>